<dbReference type="AlphaFoldDB" id="A0A6B8M661"/>
<sequence>MRRVAAVTTRQNAAAAAQSVAWNVTWNPYGPLASMRFGYGGSAIFTTDADYRMRDLTTAYRNAYGVG</sequence>
<evidence type="ECO:0000313" key="2">
    <source>
        <dbReference type="Proteomes" id="UP000422569"/>
    </source>
</evidence>
<reference evidence="1 2" key="1">
    <citation type="submission" date="2019-09" db="EMBL/GenBank/DDBJ databases">
        <title>Isolation and complete genome sequencing of Methylocystis species.</title>
        <authorList>
            <person name="Rumah B.L."/>
            <person name="Stead C.E."/>
            <person name="Stevens B.C."/>
            <person name="Minton N.P."/>
            <person name="Grosse-Honebrink A."/>
            <person name="Zhang Y."/>
        </authorList>
    </citation>
    <scope>NUCLEOTIDE SEQUENCE [LARGE SCALE GENOMIC DNA]</scope>
    <source>
        <strain evidence="1 2">BRCS2</strain>
    </source>
</reference>
<protein>
    <submittedName>
        <fullName evidence="1">Uncharacterized protein</fullName>
    </submittedName>
</protein>
<dbReference type="RefSeq" id="WP_154419983.1">
    <property type="nucleotide sequence ID" value="NZ_CP044331.1"/>
</dbReference>
<dbReference type="Proteomes" id="UP000422569">
    <property type="component" value="Chromosome"/>
</dbReference>
<organism evidence="1 2">
    <name type="scientific">Methylocystis parvus</name>
    <dbReference type="NCBI Taxonomy" id="134"/>
    <lineage>
        <taxon>Bacteria</taxon>
        <taxon>Pseudomonadati</taxon>
        <taxon>Pseudomonadota</taxon>
        <taxon>Alphaproteobacteria</taxon>
        <taxon>Hyphomicrobiales</taxon>
        <taxon>Methylocystaceae</taxon>
        <taxon>Methylocystis</taxon>
    </lineage>
</organism>
<dbReference type="KEGG" id="mpar:F7D14_13435"/>
<evidence type="ECO:0000313" key="1">
    <source>
        <dbReference type="EMBL" id="QGM98381.1"/>
    </source>
</evidence>
<gene>
    <name evidence="1" type="ORF">F7D14_13435</name>
</gene>
<name>A0A6B8M661_9HYPH</name>
<proteinExistence type="predicted"/>
<accession>A0A6B8M661</accession>
<keyword evidence="2" id="KW-1185">Reference proteome</keyword>
<dbReference type="EMBL" id="CP044331">
    <property type="protein sequence ID" value="QGM98381.1"/>
    <property type="molecule type" value="Genomic_DNA"/>
</dbReference>